<gene>
    <name evidence="6" type="primary">lytA_14</name>
    <name evidence="6" type="ORF">CLBCK_29790</name>
</gene>
<evidence type="ECO:0000256" key="2">
    <source>
        <dbReference type="PROSITE-ProRule" id="PRU00591"/>
    </source>
</evidence>
<proteinExistence type="predicted"/>
<protein>
    <submittedName>
        <fullName evidence="6">Autolysin</fullName>
        <ecNumber evidence="6">3.5.1.28</ecNumber>
    </submittedName>
</protein>
<dbReference type="GO" id="GO:0008745">
    <property type="term" value="F:N-acetylmuramoyl-L-alanine amidase activity"/>
    <property type="evidence" value="ECO:0007669"/>
    <property type="project" value="UniProtKB-EC"/>
</dbReference>
<dbReference type="Pfam" id="PF01473">
    <property type="entry name" value="Choline_bind_1"/>
    <property type="match status" value="1"/>
</dbReference>
<evidence type="ECO:0000313" key="6">
    <source>
        <dbReference type="EMBL" id="OOM60280.1"/>
    </source>
</evidence>
<accession>A0A1S8S4A9</accession>
<dbReference type="Gene3D" id="2.10.270.10">
    <property type="entry name" value="Cholin Binding"/>
    <property type="match status" value="1"/>
</dbReference>
<evidence type="ECO:0000256" key="4">
    <source>
        <dbReference type="SAM" id="MobiDB-lite"/>
    </source>
</evidence>
<dbReference type="Proteomes" id="UP000190973">
    <property type="component" value="Unassembled WGS sequence"/>
</dbReference>
<keyword evidence="6" id="KW-0378">Hydrolase</keyword>
<dbReference type="RefSeq" id="WP_077839433.1">
    <property type="nucleotide sequence ID" value="NZ_JABTAE010000001.1"/>
</dbReference>
<dbReference type="InterPro" id="IPR018337">
    <property type="entry name" value="Cell_wall/Cho-bd_repeat"/>
</dbReference>
<evidence type="ECO:0000313" key="7">
    <source>
        <dbReference type="Proteomes" id="UP000190973"/>
    </source>
</evidence>
<sequence>MRKLNLKKIITMGLITTSILTVATVAAHAEWRQNSTGWWYAEGNNYSRGWKNIGSSRYYFDNNGYMKTGWLNNGKWYHFSQSGAMQTGWIQDGGSWYYLKSDGAMATENTVVDGKLSRFDSNGVWLGYANTNQISNNQQSSSNGNNTQVSSANQTFTESDAEKRLWQVKGNEIFCIHAGSGIEINRDGKKGYAFRLFRDDHSSQSSRTEKLYKGVMEILQDGTYKRYTPGTYTDSLIEIYNSNETLKNNIENFNETIGKRMAEELGQEYTLTSTPVIKDGNKGYYFGNYSLGAILVFEDGTFEKIPSQTIPDYSNWDQTNQAKELIKKLEKQQKEMQEENQNAQYFLRH</sequence>
<evidence type="ECO:0000256" key="1">
    <source>
        <dbReference type="ARBA" id="ARBA00022737"/>
    </source>
</evidence>
<name>A0A1S8S4A9_CLOBE</name>
<feature type="coiled-coil region" evidence="3">
    <location>
        <begin position="315"/>
        <end position="346"/>
    </location>
</feature>
<comment type="caution">
    <text evidence="6">The sequence shown here is derived from an EMBL/GenBank/DDBJ whole genome shotgun (WGS) entry which is preliminary data.</text>
</comment>
<keyword evidence="3" id="KW-0175">Coiled coil</keyword>
<feature type="signal peptide" evidence="5">
    <location>
        <begin position="1"/>
        <end position="23"/>
    </location>
</feature>
<organism evidence="6 7">
    <name type="scientific">Clostridium beijerinckii</name>
    <name type="common">Clostridium MP</name>
    <dbReference type="NCBI Taxonomy" id="1520"/>
    <lineage>
        <taxon>Bacteria</taxon>
        <taxon>Bacillati</taxon>
        <taxon>Bacillota</taxon>
        <taxon>Clostridia</taxon>
        <taxon>Eubacteriales</taxon>
        <taxon>Clostridiaceae</taxon>
        <taxon>Clostridium</taxon>
    </lineage>
</organism>
<dbReference type="EMBL" id="LZZI01000054">
    <property type="protein sequence ID" value="OOM60280.1"/>
    <property type="molecule type" value="Genomic_DNA"/>
</dbReference>
<dbReference type="AlphaFoldDB" id="A0A1S8S4A9"/>
<dbReference type="EC" id="3.5.1.28" evidence="6"/>
<evidence type="ECO:0000256" key="5">
    <source>
        <dbReference type="SAM" id="SignalP"/>
    </source>
</evidence>
<keyword evidence="5" id="KW-0732">Signal</keyword>
<reference evidence="6 7" key="1">
    <citation type="submission" date="2016-05" db="EMBL/GenBank/DDBJ databases">
        <title>Microbial solvent formation.</title>
        <authorList>
            <person name="Poehlein A."/>
            <person name="Montoya Solano J.D."/>
            <person name="Flitsch S."/>
            <person name="Krabben P."/>
            <person name="Duerre P."/>
            <person name="Daniel R."/>
        </authorList>
    </citation>
    <scope>NUCLEOTIDE SEQUENCE [LARGE SCALE GENOMIC DNA]</scope>
    <source>
        <strain evidence="6 7">DSM 53</strain>
    </source>
</reference>
<feature type="repeat" description="Cell wall-binding" evidence="2">
    <location>
        <begin position="86"/>
        <end position="105"/>
    </location>
</feature>
<evidence type="ECO:0000256" key="3">
    <source>
        <dbReference type="SAM" id="Coils"/>
    </source>
</evidence>
<feature type="region of interest" description="Disordered" evidence="4">
    <location>
        <begin position="135"/>
        <end position="156"/>
    </location>
</feature>
<feature type="repeat" description="Cell wall-binding" evidence="2">
    <location>
        <begin position="47"/>
        <end position="66"/>
    </location>
</feature>
<keyword evidence="1" id="KW-0677">Repeat</keyword>
<dbReference type="SUPFAM" id="SSF69360">
    <property type="entry name" value="Cell wall binding repeat"/>
    <property type="match status" value="1"/>
</dbReference>
<dbReference type="Pfam" id="PF19127">
    <property type="entry name" value="Choline_bind_3"/>
    <property type="match status" value="1"/>
</dbReference>
<feature type="compositionally biased region" description="Low complexity" evidence="4">
    <location>
        <begin position="135"/>
        <end position="151"/>
    </location>
</feature>
<feature type="chain" id="PRO_5039661238" evidence="5">
    <location>
        <begin position="24"/>
        <end position="349"/>
    </location>
</feature>
<dbReference type="PROSITE" id="PS51170">
    <property type="entry name" value="CW"/>
    <property type="match status" value="2"/>
</dbReference>